<protein>
    <submittedName>
        <fullName evidence="1">Uncharacterized protein</fullName>
    </submittedName>
</protein>
<keyword evidence="2" id="KW-1185">Reference proteome</keyword>
<name>A0A397W1M8_9GLOM</name>
<dbReference type="Proteomes" id="UP000266673">
    <property type="component" value="Unassembled WGS sequence"/>
</dbReference>
<dbReference type="EMBL" id="QKWP01000081">
    <property type="protein sequence ID" value="RIB27991.1"/>
    <property type="molecule type" value="Genomic_DNA"/>
</dbReference>
<dbReference type="AlphaFoldDB" id="A0A397W1M8"/>
<organism evidence="1 2">
    <name type="scientific">Gigaspora rosea</name>
    <dbReference type="NCBI Taxonomy" id="44941"/>
    <lineage>
        <taxon>Eukaryota</taxon>
        <taxon>Fungi</taxon>
        <taxon>Fungi incertae sedis</taxon>
        <taxon>Mucoromycota</taxon>
        <taxon>Glomeromycotina</taxon>
        <taxon>Glomeromycetes</taxon>
        <taxon>Diversisporales</taxon>
        <taxon>Gigasporaceae</taxon>
        <taxon>Gigaspora</taxon>
    </lineage>
</organism>
<evidence type="ECO:0000313" key="2">
    <source>
        <dbReference type="Proteomes" id="UP000266673"/>
    </source>
</evidence>
<gene>
    <name evidence="1" type="ORF">C2G38_2159217</name>
</gene>
<evidence type="ECO:0000313" key="1">
    <source>
        <dbReference type="EMBL" id="RIB27991.1"/>
    </source>
</evidence>
<sequence>MVSCAAVKTKLETVSTSTKINSSTSDIISLCYTKVPLQYHTHLLLPTQQYSSIYTIEQEIYNEYELLLVESDNNLNTSTIYTNTIEETNTDSDSNSLEVYDPPTYYNKFLYYLRLQSLPLPQTVSSFLTYLQEKYSMFYSQQSQVVDNFHQFQYAKCDLELADINSDKAFSTLLKYNSKLNEKKQTSNQYQPLTGAKVQPIPSSVSYNALADAIAGLISKKSLDYKSMNSKQWQNFSDQVTQNLTLNYTLLSTNTTESLETTWHKIQTSIINAALQHILYKKFKVCNFQHNFSFKATKLYYNLKKLSNIIRQIKIVIKNQTSILLHLNQNINYINTQHQVNIPLLLTTHNLLPNWIFTTNLEWKALFYAHNIENTKEIRQQINNAISKRCNKLATNPTSMINSILNRYKDPVKFNNINTDTVTITEPHAIKDHIHNHFD</sequence>
<reference evidence="1 2" key="1">
    <citation type="submission" date="2018-06" db="EMBL/GenBank/DDBJ databases">
        <title>Comparative genomics reveals the genomic features of Rhizophagus irregularis, R. cerebriforme, R. diaphanum and Gigaspora rosea, and their symbiotic lifestyle signature.</title>
        <authorList>
            <person name="Morin E."/>
            <person name="San Clemente H."/>
            <person name="Chen E.C.H."/>
            <person name="De La Providencia I."/>
            <person name="Hainaut M."/>
            <person name="Kuo A."/>
            <person name="Kohler A."/>
            <person name="Murat C."/>
            <person name="Tang N."/>
            <person name="Roy S."/>
            <person name="Loubradou J."/>
            <person name="Henrissat B."/>
            <person name="Grigoriev I.V."/>
            <person name="Corradi N."/>
            <person name="Roux C."/>
            <person name="Martin F.M."/>
        </authorList>
    </citation>
    <scope>NUCLEOTIDE SEQUENCE [LARGE SCALE GENOMIC DNA]</scope>
    <source>
        <strain evidence="1 2">DAOM 194757</strain>
    </source>
</reference>
<comment type="caution">
    <text evidence="1">The sequence shown here is derived from an EMBL/GenBank/DDBJ whole genome shotgun (WGS) entry which is preliminary data.</text>
</comment>
<accession>A0A397W1M8</accession>
<proteinExistence type="predicted"/>